<gene>
    <name evidence="2" type="ORF">FZC74_03750</name>
    <name evidence="3" type="ORF">FZC75_17975</name>
</gene>
<dbReference type="EMBL" id="VTET01000010">
    <property type="protein sequence ID" value="TYS68580.1"/>
    <property type="molecule type" value="Genomic_DNA"/>
</dbReference>
<proteinExistence type="predicted"/>
<sequence>MHNKSYSNQRKTDSPIESSIENLSRAIFTVNRHAKTAPDPKFLYTLKRKALEKLITEGKATKKGLHFSRNPKNSRQQSDVLVLAGEYYFHLPPTKEDFTELPHLGELNDHYRNPKANMSLSAAKSLLQRYTNFQPTEGQKNHPKRQYQKPVFKKLGESYL</sequence>
<dbReference type="RefSeq" id="WP_148964978.1">
    <property type="nucleotide sequence ID" value="NZ_JBNILI010000002.1"/>
</dbReference>
<protein>
    <recommendedName>
        <fullName evidence="6">YkyB-like protein</fullName>
    </recommendedName>
</protein>
<organism evidence="3 5">
    <name type="scientific">Sutcliffiella horikoshii</name>
    <dbReference type="NCBI Taxonomy" id="79883"/>
    <lineage>
        <taxon>Bacteria</taxon>
        <taxon>Bacillati</taxon>
        <taxon>Bacillota</taxon>
        <taxon>Bacilli</taxon>
        <taxon>Bacillales</taxon>
        <taxon>Bacillaceae</taxon>
        <taxon>Sutcliffiella</taxon>
    </lineage>
</organism>
<comment type="caution">
    <text evidence="3">The sequence shown here is derived from an EMBL/GenBank/DDBJ whole genome shotgun (WGS) entry which is preliminary data.</text>
</comment>
<dbReference type="OrthoDB" id="2360869at2"/>
<evidence type="ECO:0000313" key="2">
    <source>
        <dbReference type="EMBL" id="TYS61402.1"/>
    </source>
</evidence>
<dbReference type="Proteomes" id="UP000323393">
    <property type="component" value="Unassembled WGS sequence"/>
</dbReference>
<dbReference type="AlphaFoldDB" id="A0A5D4SYS1"/>
<dbReference type="EMBL" id="VTEU01000001">
    <property type="protein sequence ID" value="TYS61402.1"/>
    <property type="molecule type" value="Genomic_DNA"/>
</dbReference>
<evidence type="ECO:0008006" key="6">
    <source>
        <dbReference type="Google" id="ProtNLM"/>
    </source>
</evidence>
<evidence type="ECO:0000313" key="5">
    <source>
        <dbReference type="Proteomes" id="UP000324517"/>
    </source>
</evidence>
<evidence type="ECO:0000313" key="4">
    <source>
        <dbReference type="Proteomes" id="UP000323393"/>
    </source>
</evidence>
<accession>A0A5D4SYS1</accession>
<reference evidence="4 5" key="1">
    <citation type="submission" date="2019-08" db="EMBL/GenBank/DDBJ databases">
        <title>Bacillus genomes from the desert of Cuatro Cienegas, Coahuila.</title>
        <authorList>
            <person name="Olmedo-Alvarez G."/>
        </authorList>
    </citation>
    <scope>NUCLEOTIDE SEQUENCE [LARGE SCALE GENOMIC DNA]</scope>
    <source>
        <strain evidence="2 4">CH88_3T</strain>
        <strain evidence="3 5">CH98b_3T</strain>
    </source>
</reference>
<dbReference type="InterPro" id="IPR025552">
    <property type="entry name" value="YkyB"/>
</dbReference>
<dbReference type="Proteomes" id="UP000324517">
    <property type="component" value="Unassembled WGS sequence"/>
</dbReference>
<feature type="region of interest" description="Disordered" evidence="1">
    <location>
        <begin position="135"/>
        <end position="160"/>
    </location>
</feature>
<name>A0A5D4SYS1_9BACI</name>
<evidence type="ECO:0000256" key="1">
    <source>
        <dbReference type="SAM" id="MobiDB-lite"/>
    </source>
</evidence>
<evidence type="ECO:0000313" key="3">
    <source>
        <dbReference type="EMBL" id="TYS68580.1"/>
    </source>
</evidence>
<dbReference type="Pfam" id="PF14177">
    <property type="entry name" value="YkyB"/>
    <property type="match status" value="1"/>
</dbReference>